<proteinExistence type="predicted"/>
<keyword evidence="1" id="KW-0812">Transmembrane</keyword>
<evidence type="ECO:0000256" key="1">
    <source>
        <dbReference type="SAM" id="Phobius"/>
    </source>
</evidence>
<evidence type="ECO:0000313" key="2">
    <source>
        <dbReference type="EMBL" id="BFH72345.1"/>
    </source>
</evidence>
<reference evidence="2" key="1">
    <citation type="submission" date="2024-03" db="EMBL/GenBank/DDBJ databases">
        <title>Complete genome sequence of Sulfurisphaera javensis strain KD-1.</title>
        <authorList>
            <person name="Sakai H."/>
            <person name="Nur N."/>
            <person name="Suwanto A."/>
            <person name="Kurosawa N."/>
        </authorList>
    </citation>
    <scope>NUCLEOTIDE SEQUENCE</scope>
    <source>
        <strain evidence="2">KD-1</strain>
    </source>
</reference>
<sequence length="156" mass="17627">MKRADEIKGYYGHIAVDENGNVTNSKNIDNPEEWAKVVSFNVKKGNEEAKELGFNKMNGFAMIGRDYTLTFMKGLGVVVDTKKADWQELFTYYTYSWSILITGIIITALSIILFGLAFTPYMSWLAPEPRFYLPSILVIVGIMLLVASKSSMAYRL</sequence>
<gene>
    <name evidence="2" type="ORF">SJAV_02890</name>
</gene>
<accession>A0AAT9GN81</accession>
<feature type="transmembrane region" description="Helical" evidence="1">
    <location>
        <begin position="92"/>
        <end position="119"/>
    </location>
</feature>
<protein>
    <submittedName>
        <fullName evidence="2">Uncharacterized protein</fullName>
    </submittedName>
</protein>
<dbReference type="RefSeq" id="WP_369610577.1">
    <property type="nucleotide sequence ID" value="NZ_AP031322.1"/>
</dbReference>
<feature type="transmembrane region" description="Helical" evidence="1">
    <location>
        <begin position="131"/>
        <end position="148"/>
    </location>
</feature>
<dbReference type="KEGG" id="sjv:SJAV_02890"/>
<dbReference type="AlphaFoldDB" id="A0AAT9GN81"/>
<dbReference type="EMBL" id="AP031322">
    <property type="protein sequence ID" value="BFH72345.1"/>
    <property type="molecule type" value="Genomic_DNA"/>
</dbReference>
<keyword evidence="1" id="KW-0472">Membrane</keyword>
<name>A0AAT9GN81_9CREN</name>
<dbReference type="GeneID" id="92353219"/>
<organism evidence="2">
    <name type="scientific">Sulfurisphaera javensis</name>
    <dbReference type="NCBI Taxonomy" id="2049879"/>
    <lineage>
        <taxon>Archaea</taxon>
        <taxon>Thermoproteota</taxon>
        <taxon>Thermoprotei</taxon>
        <taxon>Sulfolobales</taxon>
        <taxon>Sulfolobaceae</taxon>
        <taxon>Sulfurisphaera</taxon>
    </lineage>
</organism>
<keyword evidence="1" id="KW-1133">Transmembrane helix</keyword>